<keyword evidence="2" id="KW-1185">Reference proteome</keyword>
<gene>
    <name evidence="1" type="ORF">BTO11_12995</name>
</gene>
<evidence type="ECO:0000313" key="1">
    <source>
        <dbReference type="EMBL" id="PQJ55298.1"/>
    </source>
</evidence>
<organism evidence="1 2">
    <name type="scientific">Psychrosphaera saromensis</name>
    <dbReference type="NCBI Taxonomy" id="716813"/>
    <lineage>
        <taxon>Bacteria</taxon>
        <taxon>Pseudomonadati</taxon>
        <taxon>Pseudomonadota</taxon>
        <taxon>Gammaproteobacteria</taxon>
        <taxon>Alteromonadales</taxon>
        <taxon>Pseudoalteromonadaceae</taxon>
        <taxon>Psychrosphaera</taxon>
    </lineage>
</organism>
<name>A0A2S7V007_9GAMM</name>
<accession>A0A2S7V007</accession>
<dbReference type="InterPro" id="IPR024409">
    <property type="entry name" value="DUF3833"/>
</dbReference>
<comment type="caution">
    <text evidence="1">The sequence shown here is derived from an EMBL/GenBank/DDBJ whole genome shotgun (WGS) entry which is preliminary data.</text>
</comment>
<proteinExistence type="predicted"/>
<reference evidence="1 2" key="1">
    <citation type="submission" date="2016-12" db="EMBL/GenBank/DDBJ databases">
        <title>Diversity of luminous bacteria.</title>
        <authorList>
            <person name="Yoshizawa S."/>
            <person name="Kogure K."/>
        </authorList>
    </citation>
    <scope>NUCLEOTIDE SEQUENCE [LARGE SCALE GENOMIC DNA]</scope>
    <source>
        <strain evidence="1 2">SA4-48</strain>
    </source>
</reference>
<dbReference type="AlphaFoldDB" id="A0A2S7V007"/>
<dbReference type="Proteomes" id="UP000239007">
    <property type="component" value="Unassembled WGS sequence"/>
</dbReference>
<dbReference type="Pfam" id="PF12915">
    <property type="entry name" value="DUF3833"/>
    <property type="match status" value="1"/>
</dbReference>
<evidence type="ECO:0000313" key="2">
    <source>
        <dbReference type="Proteomes" id="UP000239007"/>
    </source>
</evidence>
<evidence type="ECO:0008006" key="3">
    <source>
        <dbReference type="Google" id="ProtNLM"/>
    </source>
</evidence>
<dbReference type="EMBL" id="MSCH01000003">
    <property type="protein sequence ID" value="PQJ55298.1"/>
    <property type="molecule type" value="Genomic_DNA"/>
</dbReference>
<protein>
    <recommendedName>
        <fullName evidence="3">DUF3833 domain-containing protein</fullName>
    </recommendedName>
</protein>
<sequence length="184" mass="21334">MVCVSVFLSVTLMSCSTDISHYKNQNSKFDIKQYFNGDMIAWGMIQDYTNEVTRRFCVEIDASWQQEQGTLKEKFYFDNGEISYRTWNLTRLENGAYTGSAEDVIGIANGQESGFAFQWEYQLAVPIEGSTYYFDMDDWMYKLDEYRVFNKTAMSKFGVEVAEITLFFDKQLSDKTCEASSPQL</sequence>